<name>A0A5B9D8H3_9ARCH</name>
<dbReference type="InterPro" id="IPR041712">
    <property type="entry name" value="DHPS-like_MBL-fold"/>
</dbReference>
<keyword evidence="3" id="KW-1185">Reference proteome</keyword>
<protein>
    <submittedName>
        <fullName evidence="2">MBL fold metallo-hydrolase</fullName>
    </submittedName>
</protein>
<dbReference type="InterPro" id="IPR001279">
    <property type="entry name" value="Metallo-B-lactamas"/>
</dbReference>
<dbReference type="RefSeq" id="WP_147662464.1">
    <property type="nucleotide sequence ID" value="NZ_CP042905.2"/>
</dbReference>
<dbReference type="PANTHER" id="PTHR13754:SF13">
    <property type="entry name" value="METALLO-BETA-LACTAMASE SUPERFAMILY PROTEIN (AFU_ORTHOLOGUE AFUA_3G07630)"/>
    <property type="match status" value="1"/>
</dbReference>
<dbReference type="Proteomes" id="UP000321408">
    <property type="component" value="Chromosome"/>
</dbReference>
<evidence type="ECO:0000313" key="3">
    <source>
        <dbReference type="Proteomes" id="UP000321408"/>
    </source>
</evidence>
<reference evidence="2 3" key="2">
    <citation type="journal article" date="2024" name="Int. J. Syst. Evol. Microbiol.">
        <title>Promethearchaeum syntrophicum gen. nov., sp. nov., an anaerobic, obligately syntrophic archaeon, the first isolate of the lineage 'Asgard' archaea, and proposal of the new archaeal phylum Promethearchaeota phyl. nov. and kingdom Promethearchaeati regn. nov.</title>
        <authorList>
            <person name="Imachi H."/>
            <person name="Nobu M.K."/>
            <person name="Kato S."/>
            <person name="Takaki Y."/>
            <person name="Miyazaki M."/>
            <person name="Miyata M."/>
            <person name="Ogawara M."/>
            <person name="Saito Y."/>
            <person name="Sakai S."/>
            <person name="Tahara Y.O."/>
            <person name="Takano Y."/>
            <person name="Tasumi E."/>
            <person name="Uematsu K."/>
            <person name="Yoshimura T."/>
            <person name="Itoh T."/>
            <person name="Ohkuma M."/>
            <person name="Takai K."/>
        </authorList>
    </citation>
    <scope>NUCLEOTIDE SEQUENCE [LARGE SCALE GENOMIC DNA]</scope>
    <source>
        <strain evidence="2 3">MK-D1</strain>
    </source>
</reference>
<accession>A0A5B9D8H3</accession>
<evidence type="ECO:0000259" key="1">
    <source>
        <dbReference type="SMART" id="SM00849"/>
    </source>
</evidence>
<dbReference type="Gene3D" id="3.60.15.10">
    <property type="entry name" value="Ribonuclease Z/Hydroxyacylglutathione hydrolase-like"/>
    <property type="match status" value="1"/>
</dbReference>
<dbReference type="OrthoDB" id="7773at2157"/>
<dbReference type="InterPro" id="IPR052926">
    <property type="entry name" value="Metallo-beta-lactamase_dom"/>
</dbReference>
<sequence>MLRITVLYENHKNPTNSSLEIAHGFSAYLEFEGKKILFDTGWHGSILLNNCKILNVSLKDLDAIIISHAHWDHMGGLTHVLEVTDNPDIYIPDEFSKVQPKEIERYLKEPYVKRMKNFEILTRLSQNIASTGTFKPVGEQALLIKYGKNDETIMIVGCSHPGIASFIESSRKFGDVKVILGGFHGFKDIDYLIKKTNVSNLHMGHCTQHIEKFQNEPTFTTSSVFVGYQLTL</sequence>
<dbReference type="AlphaFoldDB" id="A0A5B9D8H3"/>
<dbReference type="GO" id="GO:0102041">
    <property type="term" value="F:7,8-dihydropterin-6-yl-methyl-4-(beta-D-ribofuranosyl)aminobenzene 5'-phosphate synthase"/>
    <property type="evidence" value="ECO:0007669"/>
    <property type="project" value="UniProtKB-EC"/>
</dbReference>
<dbReference type="KEGG" id="psyt:DSAG12_01384"/>
<dbReference type="SMART" id="SM00849">
    <property type="entry name" value="Lactamase_B"/>
    <property type="match status" value="1"/>
</dbReference>
<organism evidence="2 3">
    <name type="scientific">Promethearchaeum syntrophicum</name>
    <dbReference type="NCBI Taxonomy" id="2594042"/>
    <lineage>
        <taxon>Archaea</taxon>
        <taxon>Promethearchaeati</taxon>
        <taxon>Promethearchaeota</taxon>
        <taxon>Promethearchaeia</taxon>
        <taxon>Promethearchaeales</taxon>
        <taxon>Promethearchaeaceae</taxon>
        <taxon>Promethearchaeum</taxon>
    </lineage>
</organism>
<dbReference type="PANTHER" id="PTHR13754">
    <property type="entry name" value="METALLO-BETA-LACTAMASE SUPERFAMILY PROTEIN"/>
    <property type="match status" value="1"/>
</dbReference>
<dbReference type="InterPro" id="IPR036866">
    <property type="entry name" value="RibonucZ/Hydroxyglut_hydro"/>
</dbReference>
<feature type="domain" description="Metallo-beta-lactamase" evidence="1">
    <location>
        <begin position="23"/>
        <end position="205"/>
    </location>
</feature>
<reference evidence="2 3" key="1">
    <citation type="journal article" date="2020" name="Nature">
        <title>Isolation of an archaeon at the prokaryote-eukaryote interface.</title>
        <authorList>
            <person name="Imachi H."/>
            <person name="Nobu M.K."/>
            <person name="Nakahara N."/>
            <person name="Morono Y."/>
            <person name="Ogawara M."/>
            <person name="Takaki Y."/>
            <person name="Takano Y."/>
            <person name="Uematsu K."/>
            <person name="Ikuta T."/>
            <person name="Ito M."/>
            <person name="Matsui Y."/>
            <person name="Miyazaki M."/>
            <person name="Murata K."/>
            <person name="Saito Y."/>
            <person name="Sakai S."/>
            <person name="Song C."/>
            <person name="Tasumi E."/>
            <person name="Yamanaka Y."/>
            <person name="Yamaguchi T."/>
            <person name="Kamagata Y."/>
            <person name="Tamaki H."/>
            <person name="Takai K."/>
        </authorList>
    </citation>
    <scope>NUCLEOTIDE SEQUENCE [LARGE SCALE GENOMIC DNA]</scope>
    <source>
        <strain evidence="2 3">MK-D1</strain>
    </source>
</reference>
<proteinExistence type="predicted"/>
<dbReference type="GeneID" id="41329378"/>
<gene>
    <name evidence="2" type="ORF">DSAG12_01384</name>
</gene>
<dbReference type="CDD" id="cd07713">
    <property type="entry name" value="DHPS-like_MBL-fold"/>
    <property type="match status" value="1"/>
</dbReference>
<dbReference type="Pfam" id="PF00753">
    <property type="entry name" value="Lactamase_B"/>
    <property type="match status" value="1"/>
</dbReference>
<evidence type="ECO:0000313" key="2">
    <source>
        <dbReference type="EMBL" id="QEE15558.1"/>
    </source>
</evidence>
<dbReference type="EMBL" id="CP042905">
    <property type="protein sequence ID" value="QEE15558.1"/>
    <property type="molecule type" value="Genomic_DNA"/>
</dbReference>
<dbReference type="SUPFAM" id="SSF56281">
    <property type="entry name" value="Metallo-hydrolase/oxidoreductase"/>
    <property type="match status" value="1"/>
</dbReference>